<evidence type="ECO:0000313" key="5">
    <source>
        <dbReference type="EMBL" id="KAJ2898655.1"/>
    </source>
</evidence>
<dbReference type="Gene3D" id="2.60.40.1760">
    <property type="entry name" value="glycosyl hydrolase (family 31)"/>
    <property type="match status" value="1"/>
</dbReference>
<dbReference type="InterPro" id="IPR048395">
    <property type="entry name" value="Glyco_hydro_31_C"/>
</dbReference>
<dbReference type="InterPro" id="IPR017853">
    <property type="entry name" value="GH"/>
</dbReference>
<dbReference type="SUPFAM" id="SSF51011">
    <property type="entry name" value="Glycosyl hydrolase domain"/>
    <property type="match status" value="1"/>
</dbReference>
<dbReference type="PANTHER" id="PTHR43863:SF2">
    <property type="entry name" value="MALTASE-GLUCOAMYLASE"/>
    <property type="match status" value="1"/>
</dbReference>
<evidence type="ECO:0000256" key="2">
    <source>
        <dbReference type="RuleBase" id="RU361185"/>
    </source>
</evidence>
<dbReference type="GO" id="GO:0005975">
    <property type="term" value="P:carbohydrate metabolic process"/>
    <property type="evidence" value="ECO:0007669"/>
    <property type="project" value="InterPro"/>
</dbReference>
<dbReference type="AlphaFoldDB" id="A0AAD5RM78"/>
<gene>
    <name evidence="5" type="ORF">MKZ38_003768</name>
</gene>
<dbReference type="InterPro" id="IPR051816">
    <property type="entry name" value="Glycosyl_Hydrolase_31"/>
</dbReference>
<dbReference type="Gene3D" id="3.20.20.80">
    <property type="entry name" value="Glycosidases"/>
    <property type="match status" value="1"/>
</dbReference>
<dbReference type="SUPFAM" id="SSF51445">
    <property type="entry name" value="(Trans)glycosidases"/>
    <property type="match status" value="1"/>
</dbReference>
<proteinExistence type="inferred from homology"/>
<keyword evidence="2" id="KW-0378">Hydrolase</keyword>
<evidence type="ECO:0000259" key="4">
    <source>
        <dbReference type="Pfam" id="PF21365"/>
    </source>
</evidence>
<dbReference type="InterPro" id="IPR000322">
    <property type="entry name" value="Glyco_hydro_31_TIM"/>
</dbReference>
<name>A0AAD5RM78_9PEZI</name>
<organism evidence="5 6">
    <name type="scientific">Zalerion maritima</name>
    <dbReference type="NCBI Taxonomy" id="339359"/>
    <lineage>
        <taxon>Eukaryota</taxon>
        <taxon>Fungi</taxon>
        <taxon>Dikarya</taxon>
        <taxon>Ascomycota</taxon>
        <taxon>Pezizomycotina</taxon>
        <taxon>Sordariomycetes</taxon>
        <taxon>Lulworthiomycetidae</taxon>
        <taxon>Lulworthiales</taxon>
        <taxon>Lulworthiaceae</taxon>
        <taxon>Zalerion</taxon>
    </lineage>
</organism>
<accession>A0AAD5RM78</accession>
<evidence type="ECO:0000256" key="1">
    <source>
        <dbReference type="ARBA" id="ARBA00007806"/>
    </source>
</evidence>
<keyword evidence="2" id="KW-0326">Glycosidase</keyword>
<dbReference type="Pfam" id="PF21365">
    <property type="entry name" value="Glyco_hydro_31_3rd"/>
    <property type="match status" value="1"/>
</dbReference>
<evidence type="ECO:0000313" key="6">
    <source>
        <dbReference type="Proteomes" id="UP001201980"/>
    </source>
</evidence>
<dbReference type="InterPro" id="IPR013780">
    <property type="entry name" value="Glyco_hydro_b"/>
</dbReference>
<dbReference type="Gene3D" id="2.60.40.1180">
    <property type="entry name" value="Golgi alpha-mannosidase II"/>
    <property type="match status" value="1"/>
</dbReference>
<sequence>MGWSQNLVHGLSVSANYNGSLTVSEGGQQVNVHILAIEIYSCDVVRDESNYPGANFSSVPKGGNLTFYGLWEYPFNGSIANEDIEFNIEGLIVTNRGWGVYADEPAIGTFRFFSESSPASFEFGTTDGVRHYIIQKPNHKALLSSYTELSNTISTPPDSGYGPIFWSDDMEWDFHGDVTSGMFVDRPYGTGNMSFGNFETIQMFSLTPRSIDPETLLQPALNLPMPEAYHCFLEKLSVFPKMGVKGYKINRGEEDAMPESQQNIQSILFNDICYKEMAGYWGEGHFFTFARTAFDWTRSQVAIRNGDSQATFEGLEYSLASGIMSGLVGFSAWGSDIGGYLCEKDLNRPTEELWASWIQFGGFSPIDAYQAHSFHQELYVPGPQTSIPAMRALFLEYPDDAFAYTASELYAFGEEFLIVPFIAEGGTREVTFPSGYNFLNYYTKTEVYEGGAADSISLDLEYSPEPCLEVEALPSFEVWPTTFPYYRKDGAIANITVTTDKGTTTAAVEVGDLAIKASVLVYHKKGVATIPLSGAGKAVVELVETFESLFD</sequence>
<dbReference type="GO" id="GO:0004553">
    <property type="term" value="F:hydrolase activity, hydrolyzing O-glycosyl compounds"/>
    <property type="evidence" value="ECO:0007669"/>
    <property type="project" value="InterPro"/>
</dbReference>
<feature type="domain" description="Glycoside hydrolase family 31 TIM barrel" evidence="3">
    <location>
        <begin position="257"/>
        <end position="384"/>
    </location>
</feature>
<dbReference type="EMBL" id="JAKWBI020000221">
    <property type="protein sequence ID" value="KAJ2898655.1"/>
    <property type="molecule type" value="Genomic_DNA"/>
</dbReference>
<comment type="similarity">
    <text evidence="1 2">Belongs to the glycosyl hydrolase 31 family.</text>
</comment>
<keyword evidence="6" id="KW-1185">Reference proteome</keyword>
<feature type="domain" description="Glycosyl hydrolase family 31 C-terminal" evidence="4">
    <location>
        <begin position="387"/>
        <end position="473"/>
    </location>
</feature>
<dbReference type="Proteomes" id="UP001201980">
    <property type="component" value="Unassembled WGS sequence"/>
</dbReference>
<comment type="caution">
    <text evidence="5">The sequence shown here is derived from an EMBL/GenBank/DDBJ whole genome shotgun (WGS) entry which is preliminary data.</text>
</comment>
<evidence type="ECO:0000259" key="3">
    <source>
        <dbReference type="Pfam" id="PF01055"/>
    </source>
</evidence>
<dbReference type="PANTHER" id="PTHR43863">
    <property type="entry name" value="HYDROLASE, PUTATIVE (AFU_ORTHOLOGUE AFUA_1G03140)-RELATED"/>
    <property type="match status" value="1"/>
</dbReference>
<protein>
    <submittedName>
        <fullName evidence="5">Alpha-xylosidase</fullName>
    </submittedName>
</protein>
<dbReference type="Pfam" id="PF01055">
    <property type="entry name" value="Glyco_hydro_31_2nd"/>
    <property type="match status" value="1"/>
</dbReference>
<reference evidence="5" key="1">
    <citation type="submission" date="2022-07" db="EMBL/GenBank/DDBJ databases">
        <title>Draft genome sequence of Zalerion maritima ATCC 34329, a (micro)plastics degrading marine fungus.</title>
        <authorList>
            <person name="Paco A."/>
            <person name="Goncalves M.F.M."/>
            <person name="Rocha-Santos T.A.P."/>
            <person name="Alves A."/>
        </authorList>
    </citation>
    <scope>NUCLEOTIDE SEQUENCE</scope>
    <source>
        <strain evidence="5">ATCC 34329</strain>
    </source>
</reference>